<accession>B2A1M8</accession>
<evidence type="ECO:0000256" key="2">
    <source>
        <dbReference type="ARBA" id="ARBA00009054"/>
    </source>
</evidence>
<gene>
    <name evidence="10" type="primary">grpE</name>
    <name evidence="14" type="ordered locus">Nther_1182</name>
</gene>
<dbReference type="eggNOG" id="COG0576">
    <property type="taxonomic scope" value="Bacteria"/>
</dbReference>
<dbReference type="PANTHER" id="PTHR21237">
    <property type="entry name" value="GRPE PROTEIN"/>
    <property type="match status" value="1"/>
</dbReference>
<dbReference type="InParanoid" id="B2A1M8"/>
<evidence type="ECO:0000256" key="3">
    <source>
        <dbReference type="ARBA" id="ARBA00011738"/>
    </source>
</evidence>
<reference evidence="14 15" key="1">
    <citation type="submission" date="2008-04" db="EMBL/GenBank/DDBJ databases">
        <title>Complete sequence of chromosome of Natranaerobius thermophilus JW/NM-WN-LF.</title>
        <authorList>
            <consortium name="US DOE Joint Genome Institute"/>
            <person name="Copeland A."/>
            <person name="Lucas S."/>
            <person name="Lapidus A."/>
            <person name="Glavina del Rio T."/>
            <person name="Dalin E."/>
            <person name="Tice H."/>
            <person name="Bruce D."/>
            <person name="Goodwin L."/>
            <person name="Pitluck S."/>
            <person name="Chertkov O."/>
            <person name="Brettin T."/>
            <person name="Detter J.C."/>
            <person name="Han C."/>
            <person name="Kuske C.R."/>
            <person name="Schmutz J."/>
            <person name="Larimer F."/>
            <person name="Land M."/>
            <person name="Hauser L."/>
            <person name="Kyrpides N."/>
            <person name="Lykidis A."/>
            <person name="Mesbah N.M."/>
            <person name="Wiegel J."/>
        </authorList>
    </citation>
    <scope>NUCLEOTIDE SEQUENCE [LARGE SCALE GENOMIC DNA]</scope>
    <source>
        <strain evidence="15">ATCC BAA-1301 / DSM 18059 / JW/NM-WN-LF</strain>
    </source>
</reference>
<dbReference type="GO" id="GO:0051087">
    <property type="term" value="F:protein-folding chaperone binding"/>
    <property type="evidence" value="ECO:0007669"/>
    <property type="project" value="InterPro"/>
</dbReference>
<keyword evidence="5 10" id="KW-0346">Stress response</keyword>
<evidence type="ECO:0000256" key="1">
    <source>
        <dbReference type="ARBA" id="ARBA00004496"/>
    </source>
</evidence>
<dbReference type="STRING" id="457570.Nther_1182"/>
<evidence type="ECO:0000256" key="7">
    <source>
        <dbReference type="ARBA" id="ARBA00053401"/>
    </source>
</evidence>
<dbReference type="KEGG" id="nth:Nther_1182"/>
<dbReference type="CDD" id="cd00446">
    <property type="entry name" value="GrpE"/>
    <property type="match status" value="1"/>
</dbReference>
<dbReference type="PRINTS" id="PR00773">
    <property type="entry name" value="GRPEPROTEIN"/>
</dbReference>
<dbReference type="SUPFAM" id="SSF58014">
    <property type="entry name" value="Coiled-coil domain of nucleotide exchange factor GrpE"/>
    <property type="match status" value="1"/>
</dbReference>
<protein>
    <recommendedName>
        <fullName evidence="8 10">Protein GrpE</fullName>
    </recommendedName>
    <alternativeName>
        <fullName evidence="9 10">HSP-70 cofactor</fullName>
    </alternativeName>
</protein>
<dbReference type="Proteomes" id="UP000001683">
    <property type="component" value="Chromosome"/>
</dbReference>
<dbReference type="InterPro" id="IPR009012">
    <property type="entry name" value="GrpE_head"/>
</dbReference>
<dbReference type="FunFam" id="2.30.22.10:FF:000001">
    <property type="entry name" value="Protein GrpE"/>
    <property type="match status" value="1"/>
</dbReference>
<evidence type="ECO:0000256" key="4">
    <source>
        <dbReference type="ARBA" id="ARBA00022490"/>
    </source>
</evidence>
<feature type="compositionally biased region" description="Basic and acidic residues" evidence="13">
    <location>
        <begin position="1"/>
        <end position="49"/>
    </location>
</feature>
<evidence type="ECO:0000256" key="12">
    <source>
        <dbReference type="RuleBase" id="RU004478"/>
    </source>
</evidence>
<dbReference type="GO" id="GO:0005737">
    <property type="term" value="C:cytoplasm"/>
    <property type="evidence" value="ECO:0007669"/>
    <property type="project" value="UniProtKB-SubCell"/>
</dbReference>
<keyword evidence="6 10" id="KW-0143">Chaperone</keyword>
<comment type="subunit">
    <text evidence="3 10">Homodimer.</text>
</comment>
<dbReference type="EMBL" id="CP001034">
    <property type="protein sequence ID" value="ACB84765.1"/>
    <property type="molecule type" value="Genomic_DNA"/>
</dbReference>
<dbReference type="Pfam" id="PF01025">
    <property type="entry name" value="GrpE"/>
    <property type="match status" value="1"/>
</dbReference>
<evidence type="ECO:0000256" key="10">
    <source>
        <dbReference type="HAMAP-Rule" id="MF_01151"/>
    </source>
</evidence>
<evidence type="ECO:0000256" key="13">
    <source>
        <dbReference type="SAM" id="MobiDB-lite"/>
    </source>
</evidence>
<dbReference type="GO" id="GO:0000774">
    <property type="term" value="F:adenyl-nucleotide exchange factor activity"/>
    <property type="evidence" value="ECO:0007669"/>
    <property type="project" value="InterPro"/>
</dbReference>
<dbReference type="PANTHER" id="PTHR21237:SF23">
    <property type="entry name" value="GRPE PROTEIN HOMOLOG, MITOCHONDRIAL"/>
    <property type="match status" value="1"/>
</dbReference>
<evidence type="ECO:0000256" key="6">
    <source>
        <dbReference type="ARBA" id="ARBA00023186"/>
    </source>
</evidence>
<comment type="subcellular location">
    <subcellularLocation>
        <location evidence="1 10">Cytoplasm</location>
    </subcellularLocation>
</comment>
<dbReference type="PROSITE" id="PS01071">
    <property type="entry name" value="GRPE"/>
    <property type="match status" value="1"/>
</dbReference>
<sequence>MIMKKENNQNITEEQKQSANQKKEQNQKDTETTNTLENHKEEVESREESGEAEDLQYQGQGEENLEKKIEDLENQNERLEEEKQSYLQQLKRLQADFDNYKKRTAKEWERTSTEKAKELAEDILPILDNFERALNNIDDEKVDPNFYEGVNMIYDQLYEVLTKNGLERIEAEGQEFDPNYHEAVMQVDSEEHESNVVIEEIQPGFLFKDRLLRASVVKVSR</sequence>
<dbReference type="InterPro" id="IPR013805">
    <property type="entry name" value="GrpE_CC"/>
</dbReference>
<dbReference type="NCBIfam" id="NF010738">
    <property type="entry name" value="PRK14140.1"/>
    <property type="match status" value="1"/>
</dbReference>
<evidence type="ECO:0000313" key="15">
    <source>
        <dbReference type="Proteomes" id="UP000001683"/>
    </source>
</evidence>
<dbReference type="FunCoup" id="B2A1M8">
    <property type="interactions" value="393"/>
</dbReference>
<keyword evidence="4 10" id="KW-0963">Cytoplasm</keyword>
<feature type="region of interest" description="Disordered" evidence="13">
    <location>
        <begin position="1"/>
        <end position="72"/>
    </location>
</feature>
<evidence type="ECO:0000256" key="9">
    <source>
        <dbReference type="ARBA" id="ARBA00076414"/>
    </source>
</evidence>
<proteinExistence type="inferred from homology"/>
<evidence type="ECO:0000256" key="8">
    <source>
        <dbReference type="ARBA" id="ARBA00072274"/>
    </source>
</evidence>
<dbReference type="AlphaFoldDB" id="B2A1M8"/>
<comment type="similarity">
    <text evidence="2 10 12">Belongs to the GrpE family.</text>
</comment>
<dbReference type="Gene3D" id="2.30.22.10">
    <property type="entry name" value="Head domain of nucleotide exchange factor GrpE"/>
    <property type="match status" value="1"/>
</dbReference>
<dbReference type="GO" id="GO:0042803">
    <property type="term" value="F:protein homodimerization activity"/>
    <property type="evidence" value="ECO:0007669"/>
    <property type="project" value="InterPro"/>
</dbReference>
<name>B2A1M8_NATTJ</name>
<dbReference type="SUPFAM" id="SSF51064">
    <property type="entry name" value="Head domain of nucleotide exchange factor GrpE"/>
    <property type="match status" value="1"/>
</dbReference>
<dbReference type="HOGENOM" id="CLU_057217_5_0_9"/>
<keyword evidence="15" id="KW-1185">Reference proteome</keyword>
<dbReference type="HAMAP" id="MF_01151">
    <property type="entry name" value="GrpE"/>
    <property type="match status" value="1"/>
</dbReference>
<evidence type="ECO:0000256" key="5">
    <source>
        <dbReference type="ARBA" id="ARBA00023016"/>
    </source>
</evidence>
<evidence type="ECO:0000313" key="14">
    <source>
        <dbReference type="EMBL" id="ACB84765.1"/>
    </source>
</evidence>
<dbReference type="InterPro" id="IPR000740">
    <property type="entry name" value="GrpE"/>
</dbReference>
<reference evidence="14 15" key="2">
    <citation type="journal article" date="2011" name="J. Bacteriol.">
        <title>Complete genome sequence of the anaerobic, halophilic alkalithermophile Natranaerobius thermophilus JW/NM-WN-LF.</title>
        <authorList>
            <person name="Zhao B."/>
            <person name="Mesbah N.M."/>
            <person name="Dalin E."/>
            <person name="Goodwin L."/>
            <person name="Nolan M."/>
            <person name="Pitluck S."/>
            <person name="Chertkov O."/>
            <person name="Brettin T.S."/>
            <person name="Han J."/>
            <person name="Larimer F.W."/>
            <person name="Land M.L."/>
            <person name="Hauser L."/>
            <person name="Kyrpides N."/>
            <person name="Wiegel J."/>
        </authorList>
    </citation>
    <scope>NUCLEOTIDE SEQUENCE [LARGE SCALE GENOMIC DNA]</scope>
    <source>
        <strain evidence="15">ATCC BAA-1301 / DSM 18059 / JW/NM-WN-LF</strain>
    </source>
</reference>
<evidence type="ECO:0000256" key="11">
    <source>
        <dbReference type="RuleBase" id="RU000639"/>
    </source>
</evidence>
<comment type="function">
    <text evidence="7 10 11">Participates actively in the response to hyperosmotic and heat shock by preventing the aggregation of stress-denatured proteins, in association with DnaK and GrpE. It is the nucleotide exchange factor for DnaK and may function as a thermosensor. Unfolded proteins bind initially to DnaJ; upon interaction with the DnaJ-bound protein, DnaK hydrolyzes its bound ATP, resulting in the formation of a stable complex. GrpE releases ADP from DnaK; ATP binding to DnaK triggers the release of the substrate protein, thus completing the reaction cycle. Several rounds of ATP-dependent interactions between DnaJ, DnaK and GrpE are required for fully efficient folding.</text>
</comment>
<dbReference type="GO" id="GO:0006457">
    <property type="term" value="P:protein folding"/>
    <property type="evidence" value="ECO:0007669"/>
    <property type="project" value="InterPro"/>
</dbReference>
<dbReference type="Gene3D" id="3.90.20.20">
    <property type="match status" value="1"/>
</dbReference>
<dbReference type="GO" id="GO:0051082">
    <property type="term" value="F:unfolded protein binding"/>
    <property type="evidence" value="ECO:0007669"/>
    <property type="project" value="TreeGrafter"/>
</dbReference>
<organism evidence="14 15">
    <name type="scientific">Natranaerobius thermophilus (strain ATCC BAA-1301 / DSM 18059 / JW/NM-WN-LF)</name>
    <dbReference type="NCBI Taxonomy" id="457570"/>
    <lineage>
        <taxon>Bacteria</taxon>
        <taxon>Bacillati</taxon>
        <taxon>Bacillota</taxon>
        <taxon>Clostridia</taxon>
        <taxon>Natranaerobiales</taxon>
        <taxon>Natranaerobiaceae</taxon>
        <taxon>Natranaerobius</taxon>
    </lineage>
</organism>